<feature type="active site" evidence="7">
    <location>
        <position position="84"/>
    </location>
</feature>
<gene>
    <name evidence="7" type="primary">pcm</name>
    <name evidence="8" type="ORF">MIZ03_2481</name>
</gene>
<dbReference type="RefSeq" id="WP_223903629.1">
    <property type="nucleotide sequence ID" value="NZ_AP024238.1"/>
</dbReference>
<dbReference type="InterPro" id="IPR029063">
    <property type="entry name" value="SAM-dependent_MTases_sf"/>
</dbReference>
<dbReference type="SUPFAM" id="SSF53335">
    <property type="entry name" value="S-adenosyl-L-methionine-dependent methyltransferases"/>
    <property type="match status" value="1"/>
</dbReference>
<dbReference type="NCBIfam" id="TIGR00080">
    <property type="entry name" value="pimt"/>
    <property type="match status" value="1"/>
</dbReference>
<evidence type="ECO:0000256" key="2">
    <source>
        <dbReference type="ARBA" id="ARBA00005369"/>
    </source>
</evidence>
<dbReference type="InterPro" id="IPR000682">
    <property type="entry name" value="PCMT"/>
</dbReference>
<keyword evidence="5 7" id="KW-0808">Transferase</keyword>
<reference evidence="8 9" key="1">
    <citation type="journal article" date="2021" name="Microbiol. Spectr.">
        <title>A Single Bacterium Capable of Oxidation and Reduction of Iron at Circumneutral pH.</title>
        <authorList>
            <person name="Kato S."/>
            <person name="Ohkuma M."/>
        </authorList>
    </citation>
    <scope>NUCLEOTIDE SEQUENCE [LARGE SCALE GENOMIC DNA]</scope>
    <source>
        <strain evidence="8 9">MIZ03</strain>
    </source>
</reference>
<dbReference type="EMBL" id="AP024238">
    <property type="protein sequence ID" value="BCO27592.1"/>
    <property type="molecule type" value="Genomic_DNA"/>
</dbReference>
<evidence type="ECO:0000256" key="3">
    <source>
        <dbReference type="ARBA" id="ARBA00022490"/>
    </source>
</evidence>
<comment type="subcellular location">
    <subcellularLocation>
        <location evidence="1 7">Cytoplasm</location>
    </subcellularLocation>
</comment>
<name>A0ABM7MMU1_9BURK</name>
<evidence type="ECO:0000313" key="9">
    <source>
        <dbReference type="Proteomes" id="UP000824366"/>
    </source>
</evidence>
<dbReference type="PANTHER" id="PTHR11579:SF0">
    <property type="entry name" value="PROTEIN-L-ISOASPARTATE(D-ASPARTATE) O-METHYLTRANSFERASE"/>
    <property type="match status" value="1"/>
</dbReference>
<protein>
    <recommendedName>
        <fullName evidence="7">Protein-L-isoaspartate O-methyltransferase</fullName>
        <ecNumber evidence="7">2.1.1.77</ecNumber>
    </recommendedName>
    <alternativeName>
        <fullName evidence="7">L-isoaspartyl protein carboxyl methyltransferase</fullName>
    </alternativeName>
    <alternativeName>
        <fullName evidence="7">Protein L-isoaspartyl methyltransferase</fullName>
    </alternativeName>
    <alternativeName>
        <fullName evidence="7">Protein-beta-aspartate methyltransferase</fullName>
        <shortName evidence="7">PIMT</shortName>
    </alternativeName>
</protein>
<proteinExistence type="inferred from homology"/>
<organism evidence="8 9">
    <name type="scientific">Rhodoferax lithotrophicus</name>
    <dbReference type="NCBI Taxonomy" id="2798804"/>
    <lineage>
        <taxon>Bacteria</taxon>
        <taxon>Pseudomonadati</taxon>
        <taxon>Pseudomonadota</taxon>
        <taxon>Betaproteobacteria</taxon>
        <taxon>Burkholderiales</taxon>
        <taxon>Comamonadaceae</taxon>
        <taxon>Rhodoferax</taxon>
    </lineage>
</organism>
<dbReference type="NCBIfam" id="NF001453">
    <property type="entry name" value="PRK00312.1"/>
    <property type="match status" value="1"/>
</dbReference>
<sequence length="234" mass="25354">MSLYTAHDADHGPASQDRYAQARQGMVENIRSMAATNHWGARPMAENVLLALSKVPRHCFVPPDLRAHAYGNHPLPIGNGQTISQPYIVALMTDWLALDKQHRVLEIGTGSGYQTAVLSELAGQVYSLEVLPQLAASVAKLLADLGYRNVHVKAGDGCAGWPAHAPYDRIIVTAAARHIPQPLLDQLKPGGRLVIPVGGLIDVQQLQLITKDAAGQFHREDIESVRFVPFIGAD</sequence>
<comment type="catalytic activity">
    <reaction evidence="7">
        <text>[protein]-L-isoaspartate + S-adenosyl-L-methionine = [protein]-L-isoaspartate alpha-methyl ester + S-adenosyl-L-homocysteine</text>
        <dbReference type="Rhea" id="RHEA:12705"/>
        <dbReference type="Rhea" id="RHEA-COMP:12143"/>
        <dbReference type="Rhea" id="RHEA-COMP:12144"/>
        <dbReference type="ChEBI" id="CHEBI:57856"/>
        <dbReference type="ChEBI" id="CHEBI:59789"/>
        <dbReference type="ChEBI" id="CHEBI:90596"/>
        <dbReference type="ChEBI" id="CHEBI:90598"/>
        <dbReference type="EC" id="2.1.1.77"/>
    </reaction>
</comment>
<dbReference type="Gene3D" id="3.40.50.150">
    <property type="entry name" value="Vaccinia Virus protein VP39"/>
    <property type="match status" value="1"/>
</dbReference>
<evidence type="ECO:0000256" key="5">
    <source>
        <dbReference type="ARBA" id="ARBA00022679"/>
    </source>
</evidence>
<evidence type="ECO:0000256" key="4">
    <source>
        <dbReference type="ARBA" id="ARBA00022603"/>
    </source>
</evidence>
<evidence type="ECO:0000256" key="7">
    <source>
        <dbReference type="HAMAP-Rule" id="MF_00090"/>
    </source>
</evidence>
<keyword evidence="6 7" id="KW-0949">S-adenosyl-L-methionine</keyword>
<accession>A0ABM7MMU1</accession>
<comment type="similarity">
    <text evidence="2 7">Belongs to the methyltransferase superfamily. L-isoaspartyl/D-aspartyl protein methyltransferase family.</text>
</comment>
<evidence type="ECO:0000256" key="6">
    <source>
        <dbReference type="ARBA" id="ARBA00022691"/>
    </source>
</evidence>
<comment type="function">
    <text evidence="7">Catalyzes the methyl esterification of L-isoaspartyl residues in peptides and proteins that result from spontaneous decomposition of normal L-aspartyl and L-asparaginyl residues. It plays a role in the repair and/or degradation of damaged proteins.</text>
</comment>
<dbReference type="Proteomes" id="UP000824366">
    <property type="component" value="Chromosome"/>
</dbReference>
<dbReference type="Pfam" id="PF01135">
    <property type="entry name" value="PCMT"/>
    <property type="match status" value="1"/>
</dbReference>
<evidence type="ECO:0000313" key="8">
    <source>
        <dbReference type="EMBL" id="BCO27592.1"/>
    </source>
</evidence>
<dbReference type="PANTHER" id="PTHR11579">
    <property type="entry name" value="PROTEIN-L-ISOASPARTATE O-METHYLTRANSFERASE"/>
    <property type="match status" value="1"/>
</dbReference>
<dbReference type="CDD" id="cd02440">
    <property type="entry name" value="AdoMet_MTases"/>
    <property type="match status" value="1"/>
</dbReference>
<evidence type="ECO:0000256" key="1">
    <source>
        <dbReference type="ARBA" id="ARBA00004496"/>
    </source>
</evidence>
<keyword evidence="4 7" id="KW-0489">Methyltransferase</keyword>
<dbReference type="PROSITE" id="PS01279">
    <property type="entry name" value="PCMT"/>
    <property type="match status" value="1"/>
</dbReference>
<dbReference type="HAMAP" id="MF_00090">
    <property type="entry name" value="PIMT"/>
    <property type="match status" value="1"/>
</dbReference>
<dbReference type="EC" id="2.1.1.77" evidence="7"/>
<keyword evidence="9" id="KW-1185">Reference proteome</keyword>
<keyword evidence="3 7" id="KW-0963">Cytoplasm</keyword>